<evidence type="ECO:0000313" key="1">
    <source>
        <dbReference type="EMBL" id="ELP61493.1"/>
    </source>
</evidence>
<comment type="caution">
    <text evidence="1">The sequence shown here is derived from an EMBL/GenBank/DDBJ whole genome shotgun (WGS) entry which is preliminary data.</text>
</comment>
<keyword evidence="2" id="KW-1185">Reference proteome</keyword>
<dbReference type="Proteomes" id="UP000010931">
    <property type="component" value="Unassembled WGS sequence"/>
</dbReference>
<dbReference type="AlphaFoldDB" id="L7EPU5"/>
<accession>L7EPU5</accession>
<dbReference type="GeneID" id="97404661"/>
<dbReference type="EMBL" id="AEJB01000681">
    <property type="protein sequence ID" value="ELP61493.1"/>
    <property type="molecule type" value="Genomic_DNA"/>
</dbReference>
<name>L7EPU5_STRT8</name>
<proteinExistence type="predicted"/>
<gene>
    <name evidence="1" type="ORF">STRTUCAR8_03664</name>
</gene>
<reference evidence="1 2" key="1">
    <citation type="journal article" date="2011" name="Plasmid">
        <title>Streptomyces turgidiscabies Car8 contains a modular pathogenicity island that shares virulence genes with other actinobacterial plant pathogens.</title>
        <authorList>
            <person name="Huguet-Tapia J.C."/>
            <person name="Badger J.H."/>
            <person name="Loria R."/>
            <person name="Pettis G.S."/>
        </authorList>
    </citation>
    <scope>NUCLEOTIDE SEQUENCE [LARGE SCALE GENOMIC DNA]</scope>
    <source>
        <strain evidence="1 2">Car8</strain>
    </source>
</reference>
<organism evidence="1 2">
    <name type="scientific">Streptomyces turgidiscabies (strain Car8)</name>
    <dbReference type="NCBI Taxonomy" id="698760"/>
    <lineage>
        <taxon>Bacteria</taxon>
        <taxon>Bacillati</taxon>
        <taxon>Actinomycetota</taxon>
        <taxon>Actinomycetes</taxon>
        <taxon>Kitasatosporales</taxon>
        <taxon>Streptomycetaceae</taxon>
        <taxon>Streptomyces</taxon>
    </lineage>
</organism>
<sequence length="67" mass="7429">MPDLIHLVPQYPEHRPGRADRIAGVILHLLFDLTQETARFGSSSNPWTHLAAYDTDAFAAFLPGELA</sequence>
<dbReference type="STRING" id="85558.T45_00342"/>
<evidence type="ECO:0000313" key="2">
    <source>
        <dbReference type="Proteomes" id="UP000010931"/>
    </source>
</evidence>
<dbReference type="RefSeq" id="WP_006383624.1">
    <property type="nucleotide sequence ID" value="NZ_AEJB01000681.1"/>
</dbReference>
<protein>
    <submittedName>
        <fullName evidence="1">Uncharacterized protein</fullName>
    </submittedName>
</protein>
<dbReference type="PATRIC" id="fig|698760.3.peg.9547"/>